<gene>
    <name evidence="1" type="ORF">PAXRUDRAFT_279003</name>
</gene>
<protein>
    <submittedName>
        <fullName evidence="1">Uncharacterized protein</fullName>
    </submittedName>
</protein>
<name>A0A0D0C9C3_9AGAM</name>
<proteinExistence type="predicted"/>
<dbReference type="InParanoid" id="A0A0D0C9C3"/>
<dbReference type="HOGENOM" id="CLU_1355015_0_0_1"/>
<keyword evidence="2" id="KW-1185">Reference proteome</keyword>
<dbReference type="Proteomes" id="UP000054538">
    <property type="component" value="Unassembled WGS sequence"/>
</dbReference>
<accession>A0A0D0C9C3</accession>
<evidence type="ECO:0000313" key="1">
    <source>
        <dbReference type="EMBL" id="KIK79467.1"/>
    </source>
</evidence>
<dbReference type="EMBL" id="KN826275">
    <property type="protein sequence ID" value="KIK79467.1"/>
    <property type="molecule type" value="Genomic_DNA"/>
</dbReference>
<organism evidence="1 2">
    <name type="scientific">Paxillus rubicundulus Ve08.2h10</name>
    <dbReference type="NCBI Taxonomy" id="930991"/>
    <lineage>
        <taxon>Eukaryota</taxon>
        <taxon>Fungi</taxon>
        <taxon>Dikarya</taxon>
        <taxon>Basidiomycota</taxon>
        <taxon>Agaricomycotina</taxon>
        <taxon>Agaricomycetes</taxon>
        <taxon>Agaricomycetidae</taxon>
        <taxon>Boletales</taxon>
        <taxon>Paxilineae</taxon>
        <taxon>Paxillaceae</taxon>
        <taxon>Paxillus</taxon>
    </lineage>
</organism>
<reference evidence="1 2" key="1">
    <citation type="submission" date="2014-04" db="EMBL/GenBank/DDBJ databases">
        <authorList>
            <consortium name="DOE Joint Genome Institute"/>
            <person name="Kuo A."/>
            <person name="Kohler A."/>
            <person name="Jargeat P."/>
            <person name="Nagy L.G."/>
            <person name="Floudas D."/>
            <person name="Copeland A."/>
            <person name="Barry K.W."/>
            <person name="Cichocki N."/>
            <person name="Veneault-Fourrey C."/>
            <person name="LaButti K."/>
            <person name="Lindquist E.A."/>
            <person name="Lipzen A."/>
            <person name="Lundell T."/>
            <person name="Morin E."/>
            <person name="Murat C."/>
            <person name="Sun H."/>
            <person name="Tunlid A."/>
            <person name="Henrissat B."/>
            <person name="Grigoriev I.V."/>
            <person name="Hibbett D.S."/>
            <person name="Martin F."/>
            <person name="Nordberg H.P."/>
            <person name="Cantor M.N."/>
            <person name="Hua S.X."/>
        </authorList>
    </citation>
    <scope>NUCLEOTIDE SEQUENCE [LARGE SCALE GENOMIC DNA]</scope>
    <source>
        <strain evidence="1 2">Ve08.2h10</strain>
    </source>
</reference>
<reference evidence="2" key="2">
    <citation type="submission" date="2015-01" db="EMBL/GenBank/DDBJ databases">
        <title>Evolutionary Origins and Diversification of the Mycorrhizal Mutualists.</title>
        <authorList>
            <consortium name="DOE Joint Genome Institute"/>
            <consortium name="Mycorrhizal Genomics Consortium"/>
            <person name="Kohler A."/>
            <person name="Kuo A."/>
            <person name="Nagy L.G."/>
            <person name="Floudas D."/>
            <person name="Copeland A."/>
            <person name="Barry K.W."/>
            <person name="Cichocki N."/>
            <person name="Veneault-Fourrey C."/>
            <person name="LaButti K."/>
            <person name="Lindquist E.A."/>
            <person name="Lipzen A."/>
            <person name="Lundell T."/>
            <person name="Morin E."/>
            <person name="Murat C."/>
            <person name="Riley R."/>
            <person name="Ohm R."/>
            <person name="Sun H."/>
            <person name="Tunlid A."/>
            <person name="Henrissat B."/>
            <person name="Grigoriev I.V."/>
            <person name="Hibbett D.S."/>
            <person name="Martin F."/>
        </authorList>
    </citation>
    <scope>NUCLEOTIDE SEQUENCE [LARGE SCALE GENOMIC DNA]</scope>
    <source>
        <strain evidence="2">Ve08.2h10</strain>
    </source>
</reference>
<dbReference type="AlphaFoldDB" id="A0A0D0C9C3"/>
<evidence type="ECO:0000313" key="2">
    <source>
        <dbReference type="Proteomes" id="UP000054538"/>
    </source>
</evidence>
<sequence length="202" mass="23161">MRRRTRCILNLYTACTLPPRRPVAVFAPIYNVHRPHRSTVTSEKLAIHRHPCQLLVDIHQCPTEYKQEIRQKNHSCNLLGPSNVIDICHGGCWTSYVSPKLSLHCGSELLECTRHLGLIPFFSLIHCQSQGTSYPHSLETLISRSPQPTTSFCPMINPNLRRVLLHRRCLPINRQPPNYHCCTNSYFPSLRSPAVHGECLRH</sequence>